<keyword evidence="1" id="KW-0812">Transmembrane</keyword>
<keyword evidence="1" id="KW-1133">Transmembrane helix</keyword>
<keyword evidence="3" id="KW-1185">Reference proteome</keyword>
<evidence type="ECO:0000313" key="3">
    <source>
        <dbReference type="Proteomes" id="UP000011625"/>
    </source>
</evidence>
<evidence type="ECO:0000256" key="1">
    <source>
        <dbReference type="SAM" id="Phobius"/>
    </source>
</evidence>
<comment type="caution">
    <text evidence="2">The sequence shown here is derived from an EMBL/GenBank/DDBJ whole genome shotgun (WGS) entry which is preliminary data.</text>
</comment>
<evidence type="ECO:0000313" key="2">
    <source>
        <dbReference type="EMBL" id="EMA55745.1"/>
    </source>
</evidence>
<organism evidence="2 3">
    <name type="scientific">Halococcus salifodinae DSM 8989</name>
    <dbReference type="NCBI Taxonomy" id="1227456"/>
    <lineage>
        <taxon>Archaea</taxon>
        <taxon>Methanobacteriati</taxon>
        <taxon>Methanobacteriota</taxon>
        <taxon>Stenosarchaea group</taxon>
        <taxon>Halobacteria</taxon>
        <taxon>Halobacteriales</taxon>
        <taxon>Halococcaceae</taxon>
        <taxon>Halococcus</taxon>
    </lineage>
</organism>
<protein>
    <submittedName>
        <fullName evidence="2">Uncharacterized protein</fullName>
    </submittedName>
</protein>
<sequence length="129" mass="13554">MYRTVAPLAGLGVGIISSVAVHQLVYSNSSVAVVLGAVNALAAWLVLRRWRVFSTRWSLWGGLFGGVLVAVPMFGIRPVPALSSEEATAIGFLVIGFGVAMTGIGIELALTATNRDDERVRDPADSVAD</sequence>
<name>M0NGB8_9EURY</name>
<dbReference type="EMBL" id="AOME01000007">
    <property type="protein sequence ID" value="EMA55745.1"/>
    <property type="molecule type" value="Genomic_DNA"/>
</dbReference>
<keyword evidence="1" id="KW-0472">Membrane</keyword>
<feature type="transmembrane region" description="Helical" evidence="1">
    <location>
        <begin position="88"/>
        <end position="110"/>
    </location>
</feature>
<accession>M0NGB8</accession>
<gene>
    <name evidence="2" type="ORF">C450_00827</name>
</gene>
<feature type="transmembrane region" description="Helical" evidence="1">
    <location>
        <begin position="30"/>
        <end position="47"/>
    </location>
</feature>
<dbReference type="Proteomes" id="UP000011625">
    <property type="component" value="Unassembled WGS sequence"/>
</dbReference>
<reference evidence="2 3" key="1">
    <citation type="journal article" date="2014" name="PLoS Genet.">
        <title>Phylogenetically driven sequencing of extremely halophilic archaea reveals strategies for static and dynamic osmo-response.</title>
        <authorList>
            <person name="Becker E.A."/>
            <person name="Seitzer P.M."/>
            <person name="Tritt A."/>
            <person name="Larsen D."/>
            <person name="Krusor M."/>
            <person name="Yao A.I."/>
            <person name="Wu D."/>
            <person name="Madern D."/>
            <person name="Eisen J.A."/>
            <person name="Darling A.E."/>
            <person name="Facciotti M.T."/>
        </authorList>
    </citation>
    <scope>NUCLEOTIDE SEQUENCE [LARGE SCALE GENOMIC DNA]</scope>
    <source>
        <strain evidence="2 3">DSM 8989</strain>
    </source>
</reference>
<dbReference type="RefSeq" id="WP_005038775.1">
    <property type="nucleotide sequence ID" value="NZ_AOME01000007.1"/>
</dbReference>
<feature type="transmembrane region" description="Helical" evidence="1">
    <location>
        <begin position="59"/>
        <end position="76"/>
    </location>
</feature>
<dbReference type="AlphaFoldDB" id="M0NGB8"/>
<dbReference type="PATRIC" id="fig|1227456.3.peg.177"/>
<proteinExistence type="predicted"/>